<dbReference type="Proteomes" id="UP000095281">
    <property type="component" value="Unplaced"/>
</dbReference>
<keyword evidence="2" id="KW-1185">Reference proteome</keyword>
<evidence type="ECO:0000313" key="2">
    <source>
        <dbReference type="Proteomes" id="UP000095281"/>
    </source>
</evidence>
<feature type="compositionally biased region" description="Basic and acidic residues" evidence="1">
    <location>
        <begin position="82"/>
        <end position="94"/>
    </location>
</feature>
<dbReference type="AlphaFoldDB" id="A0A1I8BXF3"/>
<accession>A0A1I8BXF3</accession>
<sequence>MYAVNQTCTCQSRKHVPVNQTRCTCQSKNDVPVNQTMYAVNQKTMYAVNQTCTLSIKKRCTCQSNMYLSIKKLVKQHVLQEKPLHPGGKIKENVPKTPYTL</sequence>
<evidence type="ECO:0000313" key="3">
    <source>
        <dbReference type="WBParaSite" id="MhA1_Contig713.frz3.gene12"/>
    </source>
</evidence>
<evidence type="ECO:0000256" key="1">
    <source>
        <dbReference type="SAM" id="MobiDB-lite"/>
    </source>
</evidence>
<reference evidence="3" key="1">
    <citation type="submission" date="2016-11" db="UniProtKB">
        <authorList>
            <consortium name="WormBaseParasite"/>
        </authorList>
    </citation>
    <scope>IDENTIFICATION</scope>
</reference>
<dbReference type="WBParaSite" id="MhA1_Contig713.frz3.gene12">
    <property type="protein sequence ID" value="MhA1_Contig713.frz3.gene12"/>
    <property type="gene ID" value="MhA1_Contig713.frz3.gene12"/>
</dbReference>
<proteinExistence type="predicted"/>
<protein>
    <submittedName>
        <fullName evidence="3">CTCK domain-containing protein</fullName>
    </submittedName>
</protein>
<name>A0A1I8BXF3_MELHA</name>
<feature type="region of interest" description="Disordered" evidence="1">
    <location>
        <begin position="82"/>
        <end position="101"/>
    </location>
</feature>
<organism evidence="2 3">
    <name type="scientific">Meloidogyne hapla</name>
    <name type="common">Root-knot nematode worm</name>
    <dbReference type="NCBI Taxonomy" id="6305"/>
    <lineage>
        <taxon>Eukaryota</taxon>
        <taxon>Metazoa</taxon>
        <taxon>Ecdysozoa</taxon>
        <taxon>Nematoda</taxon>
        <taxon>Chromadorea</taxon>
        <taxon>Rhabditida</taxon>
        <taxon>Tylenchina</taxon>
        <taxon>Tylenchomorpha</taxon>
        <taxon>Tylenchoidea</taxon>
        <taxon>Meloidogynidae</taxon>
        <taxon>Meloidogyninae</taxon>
        <taxon>Meloidogyne</taxon>
    </lineage>
</organism>